<dbReference type="AlphaFoldDB" id="A0A368FHC8"/>
<accession>A0A368FHC8</accession>
<dbReference type="EMBL" id="JOJR01001270">
    <property type="protein sequence ID" value="RCN31563.1"/>
    <property type="molecule type" value="Genomic_DNA"/>
</dbReference>
<dbReference type="Proteomes" id="UP000252519">
    <property type="component" value="Unassembled WGS sequence"/>
</dbReference>
<dbReference type="STRING" id="29170.A0A368FHC8"/>
<dbReference type="OrthoDB" id="5834449at2759"/>
<keyword evidence="2" id="KW-1185">Reference proteome</keyword>
<reference evidence="1 2" key="1">
    <citation type="submission" date="2014-10" db="EMBL/GenBank/DDBJ databases">
        <title>Draft genome of the hookworm Ancylostoma caninum.</title>
        <authorList>
            <person name="Mitreva M."/>
        </authorList>
    </citation>
    <scope>NUCLEOTIDE SEQUENCE [LARGE SCALE GENOMIC DNA]</scope>
    <source>
        <strain evidence="1 2">Baltimore</strain>
    </source>
</reference>
<organism evidence="1 2">
    <name type="scientific">Ancylostoma caninum</name>
    <name type="common">Dog hookworm</name>
    <dbReference type="NCBI Taxonomy" id="29170"/>
    <lineage>
        <taxon>Eukaryota</taxon>
        <taxon>Metazoa</taxon>
        <taxon>Ecdysozoa</taxon>
        <taxon>Nematoda</taxon>
        <taxon>Chromadorea</taxon>
        <taxon>Rhabditida</taxon>
        <taxon>Rhabditina</taxon>
        <taxon>Rhabditomorpha</taxon>
        <taxon>Strongyloidea</taxon>
        <taxon>Ancylostomatidae</taxon>
        <taxon>Ancylostomatinae</taxon>
        <taxon>Ancylostoma</taxon>
    </lineage>
</organism>
<protein>
    <submittedName>
        <fullName evidence="1">Uncharacterized protein</fullName>
    </submittedName>
</protein>
<evidence type="ECO:0000313" key="2">
    <source>
        <dbReference type="Proteomes" id="UP000252519"/>
    </source>
</evidence>
<sequence length="82" mass="9602">MSADVWKRGGGTRSVGESQRYGSLIVRNIRVDGTVDPLFNVTHLELRPVDSNDEADVLTVEHWQWDWQHMCDVHWPFRVLRK</sequence>
<proteinExistence type="predicted"/>
<evidence type="ECO:0000313" key="1">
    <source>
        <dbReference type="EMBL" id="RCN31563.1"/>
    </source>
</evidence>
<comment type="caution">
    <text evidence="1">The sequence shown here is derived from an EMBL/GenBank/DDBJ whole genome shotgun (WGS) entry which is preliminary data.</text>
</comment>
<gene>
    <name evidence="1" type="ORF">ANCCAN_22649</name>
</gene>
<name>A0A368FHC8_ANCCA</name>